<reference evidence="4 5" key="1">
    <citation type="submission" date="2020-09" db="EMBL/GenBank/DDBJ databases">
        <title>The Genome Sequence of Pseudomonas chlororaphis strain Qlu-1 - A phenazine-derivative-producing strain.</title>
        <authorList>
            <person name="Li L."/>
            <person name="Liu K."/>
        </authorList>
    </citation>
    <scope>NUCLEOTIDE SEQUENCE [LARGE SCALE GENOMIC DNA]</scope>
    <source>
        <strain evidence="5">qlu-1</strain>
    </source>
</reference>
<dbReference type="EMBL" id="CP061079">
    <property type="protein sequence ID" value="QNR45063.1"/>
    <property type="molecule type" value="Genomic_DNA"/>
</dbReference>
<dbReference type="AlphaFoldDB" id="A0AAP9VR07"/>
<comment type="similarity">
    <text evidence="1 2">Belongs to the pirin family.</text>
</comment>
<evidence type="ECO:0000313" key="4">
    <source>
        <dbReference type="EMBL" id="QNR45063.1"/>
    </source>
</evidence>
<dbReference type="InterPro" id="IPR014710">
    <property type="entry name" value="RmlC-like_jellyroll"/>
</dbReference>
<organism evidence="4 5">
    <name type="scientific">Pseudomonas chlororaphis</name>
    <dbReference type="NCBI Taxonomy" id="587753"/>
    <lineage>
        <taxon>Bacteria</taxon>
        <taxon>Pseudomonadati</taxon>
        <taxon>Pseudomonadota</taxon>
        <taxon>Gammaproteobacteria</taxon>
        <taxon>Pseudomonadales</taxon>
        <taxon>Pseudomonadaceae</taxon>
        <taxon>Pseudomonas</taxon>
    </lineage>
</organism>
<dbReference type="SUPFAM" id="SSF51182">
    <property type="entry name" value="RmlC-like cupins"/>
    <property type="match status" value="1"/>
</dbReference>
<evidence type="ECO:0000256" key="2">
    <source>
        <dbReference type="RuleBase" id="RU003457"/>
    </source>
</evidence>
<protein>
    <submittedName>
        <fullName evidence="4">Pirin family protein</fullName>
    </submittedName>
</protein>
<proteinExistence type="inferred from homology"/>
<accession>A0AAP9VR07</accession>
<dbReference type="InterPro" id="IPR012093">
    <property type="entry name" value="Pirin"/>
</dbReference>
<evidence type="ECO:0000256" key="1">
    <source>
        <dbReference type="ARBA" id="ARBA00008416"/>
    </source>
</evidence>
<dbReference type="Proteomes" id="UP000516316">
    <property type="component" value="Chromosome"/>
</dbReference>
<evidence type="ECO:0000259" key="3">
    <source>
        <dbReference type="Pfam" id="PF02678"/>
    </source>
</evidence>
<dbReference type="PANTHER" id="PTHR13903:SF8">
    <property type="entry name" value="PIRIN"/>
    <property type="match status" value="1"/>
</dbReference>
<dbReference type="RefSeq" id="WP_009049067.1">
    <property type="nucleotide sequence ID" value="NZ_CP025309.1"/>
</dbReference>
<feature type="domain" description="Pirin N-terminal" evidence="3">
    <location>
        <begin position="44"/>
        <end position="133"/>
    </location>
</feature>
<name>A0AAP9VR07_9PSED</name>
<dbReference type="Gene3D" id="2.60.120.10">
    <property type="entry name" value="Jelly Rolls"/>
    <property type="match status" value="1"/>
</dbReference>
<sequence length="296" mass="32282">MTTSTTERENTQLHLGHNQRPRDIVHRARGISSGPITRLVSPSDWGGFIKPFVFLDLFDFEGGHAPSLELGWHPHSGIATVTVLLDGSVQYAETTGSVGVLPAGGVEWMQAGGGVWHTGTVNSAPVRGFQLWVALPPDLENAPSMSHYVMPEDVPHVGPVRVILGSYNGLSSPIVAPPMTYLLVTLKDGERWTFLPPLGHDVAWLSLMDGALHASSRITRGEIAIFEHRETAIELVAEGDTQFVLGSAKQHPHELVLGHYSVHTSVEALRRGEAEIRRIGHQLRAEGKQSYALWSI</sequence>
<dbReference type="InterPro" id="IPR003829">
    <property type="entry name" value="Pirin_N_dom"/>
</dbReference>
<evidence type="ECO:0000313" key="5">
    <source>
        <dbReference type="Proteomes" id="UP000516316"/>
    </source>
</evidence>
<dbReference type="Pfam" id="PF02678">
    <property type="entry name" value="Pirin"/>
    <property type="match status" value="1"/>
</dbReference>
<gene>
    <name evidence="4" type="ORF">HLB40_15270</name>
</gene>
<dbReference type="PANTHER" id="PTHR13903">
    <property type="entry name" value="PIRIN-RELATED"/>
    <property type="match status" value="1"/>
</dbReference>
<dbReference type="InterPro" id="IPR011051">
    <property type="entry name" value="RmlC_Cupin_sf"/>
</dbReference>